<evidence type="ECO:0000256" key="1">
    <source>
        <dbReference type="ARBA" id="ARBA00012552"/>
    </source>
</evidence>
<dbReference type="Proteomes" id="UP000256970">
    <property type="component" value="Unassembled WGS sequence"/>
</dbReference>
<accession>A0A383WDF5</accession>
<dbReference type="InterPro" id="IPR001650">
    <property type="entry name" value="Helicase_C-like"/>
</dbReference>
<evidence type="ECO:0000313" key="10">
    <source>
        <dbReference type="Proteomes" id="UP000256970"/>
    </source>
</evidence>
<dbReference type="GO" id="GO:0003676">
    <property type="term" value="F:nucleic acid binding"/>
    <property type="evidence" value="ECO:0007669"/>
    <property type="project" value="InterPro"/>
</dbReference>
<evidence type="ECO:0000256" key="3">
    <source>
        <dbReference type="ARBA" id="ARBA00022801"/>
    </source>
</evidence>
<organism evidence="9 10">
    <name type="scientific">Tetradesmus obliquus</name>
    <name type="common">Green alga</name>
    <name type="synonym">Acutodesmus obliquus</name>
    <dbReference type="NCBI Taxonomy" id="3088"/>
    <lineage>
        <taxon>Eukaryota</taxon>
        <taxon>Viridiplantae</taxon>
        <taxon>Chlorophyta</taxon>
        <taxon>core chlorophytes</taxon>
        <taxon>Chlorophyceae</taxon>
        <taxon>CS clade</taxon>
        <taxon>Sphaeropleales</taxon>
        <taxon>Scenedesmaceae</taxon>
        <taxon>Tetradesmus</taxon>
    </lineage>
</organism>
<evidence type="ECO:0000256" key="6">
    <source>
        <dbReference type="SAM" id="MobiDB-lite"/>
    </source>
</evidence>
<proteinExistence type="predicted"/>
<dbReference type="PANTHER" id="PTHR47958">
    <property type="entry name" value="ATP-DEPENDENT RNA HELICASE DBP3"/>
    <property type="match status" value="1"/>
</dbReference>
<keyword evidence="3" id="KW-0378">Hydrolase</keyword>
<feature type="region of interest" description="Disordered" evidence="6">
    <location>
        <begin position="610"/>
        <end position="686"/>
    </location>
</feature>
<dbReference type="InterPro" id="IPR011545">
    <property type="entry name" value="DEAD/DEAH_box_helicase_dom"/>
</dbReference>
<dbReference type="AlphaFoldDB" id="A0A383WDF5"/>
<dbReference type="SMART" id="SM00487">
    <property type="entry name" value="DEXDc"/>
    <property type="match status" value="1"/>
</dbReference>
<reference evidence="9 10" key="1">
    <citation type="submission" date="2016-10" db="EMBL/GenBank/DDBJ databases">
        <authorList>
            <person name="Cai Z."/>
        </authorList>
    </citation>
    <scope>NUCLEOTIDE SEQUENCE [LARGE SCALE GENOMIC DNA]</scope>
</reference>
<sequence length="686" mass="72271">MLGATRTACSLPVHAANKQPSSLRPRCVQCWASSLSRPAHRPEQDAGSTIEQRQPLQQQPSLQQQPQQPWPAQTHAATYQQPQQQLQPPQQLQQQRAQQLLSRPSREQLGGAAQQQAVQQPSAARKRQLLDDEDPKMAAFNDVEVQVTWPRGVKRQRPAASFNSGPGVVRPVLAGNLRALRINRPTPLQGHMLPAIRAGHDLLAAGPPGAGTSSAALLGVLSHILTIPRSVPPNKAMPLALLLCPGRELAVQLAAQGAAMVAGSQLVVRCATGGSPVTQQVLELRRGADLLVATPGRLLELLAKRTVSLARLKLLVMEDVDELMGPVLLPASRQVLHHHTMPNHAQRQTIALGSAALPQQQLLAAAADVLRPNAAVIRAAWPLPAQQQQDMQHSSQQQQQQQPLLQLAGNAQFAGTAQFAALLANPAAALAASAAAAASAIPPSVSQRFLGVAPQLKMRFLLRLLSGAGAGASGGLVLVFTNSHTAAEEVGRQLEAAGVAAGVLHFARSQAQRDEALQCFKYGVTQVLVACGIGYRGLDLPDVSQVVNFDVPLSLAEYARRLGRAGRAGRPGVGTTLVTPSDGAAVAALVAVLRAGGQAVPDWLLSVAEGGGSGSAGSSRDEESGGSEGDEEQQRSARSSSSSEGRRASGGLPALFSVRGRKKVQLGAYMDEENAQEQQPQETEQQ</sequence>
<dbReference type="Pfam" id="PF00270">
    <property type="entry name" value="DEAD"/>
    <property type="match status" value="1"/>
</dbReference>
<dbReference type="PROSITE" id="PS51194">
    <property type="entry name" value="HELICASE_CTER"/>
    <property type="match status" value="1"/>
</dbReference>
<feature type="domain" description="Helicase ATP-binding" evidence="7">
    <location>
        <begin position="193"/>
        <end position="375"/>
    </location>
</feature>
<dbReference type="GO" id="GO:0005524">
    <property type="term" value="F:ATP binding"/>
    <property type="evidence" value="ECO:0007669"/>
    <property type="project" value="UniProtKB-KW"/>
</dbReference>
<dbReference type="InterPro" id="IPR027417">
    <property type="entry name" value="P-loop_NTPase"/>
</dbReference>
<dbReference type="CDD" id="cd18787">
    <property type="entry name" value="SF2_C_DEAD"/>
    <property type="match status" value="1"/>
</dbReference>
<feature type="compositionally biased region" description="Low complexity" evidence="6">
    <location>
        <begin position="112"/>
        <end position="123"/>
    </location>
</feature>
<evidence type="ECO:0000256" key="4">
    <source>
        <dbReference type="ARBA" id="ARBA00022806"/>
    </source>
</evidence>
<evidence type="ECO:0000313" key="9">
    <source>
        <dbReference type="EMBL" id="SZX75647.1"/>
    </source>
</evidence>
<protein>
    <recommendedName>
        <fullName evidence="1">RNA helicase</fullName>
        <ecNumber evidence="1">3.6.4.13</ecNumber>
    </recommendedName>
</protein>
<dbReference type="SMART" id="SM00490">
    <property type="entry name" value="HELICc"/>
    <property type="match status" value="1"/>
</dbReference>
<dbReference type="Pfam" id="PF00271">
    <property type="entry name" value="Helicase_C"/>
    <property type="match status" value="1"/>
</dbReference>
<gene>
    <name evidence="9" type="ORF">BQ4739_LOCUS15923</name>
</gene>
<dbReference type="Gene3D" id="3.40.50.300">
    <property type="entry name" value="P-loop containing nucleotide triphosphate hydrolases"/>
    <property type="match status" value="2"/>
</dbReference>
<dbReference type="GO" id="GO:0016787">
    <property type="term" value="F:hydrolase activity"/>
    <property type="evidence" value="ECO:0007669"/>
    <property type="project" value="UniProtKB-KW"/>
</dbReference>
<evidence type="ECO:0000256" key="2">
    <source>
        <dbReference type="ARBA" id="ARBA00022741"/>
    </source>
</evidence>
<dbReference type="EMBL" id="FNXT01001238">
    <property type="protein sequence ID" value="SZX75647.1"/>
    <property type="molecule type" value="Genomic_DNA"/>
</dbReference>
<dbReference type="GO" id="GO:0003724">
    <property type="term" value="F:RNA helicase activity"/>
    <property type="evidence" value="ECO:0007669"/>
    <property type="project" value="UniProtKB-EC"/>
</dbReference>
<name>A0A383WDF5_TETOB</name>
<evidence type="ECO:0000259" key="8">
    <source>
        <dbReference type="PROSITE" id="PS51194"/>
    </source>
</evidence>
<dbReference type="SUPFAM" id="SSF52540">
    <property type="entry name" value="P-loop containing nucleoside triphosphate hydrolases"/>
    <property type="match status" value="1"/>
</dbReference>
<keyword evidence="4" id="KW-0347">Helicase</keyword>
<keyword evidence="10" id="KW-1185">Reference proteome</keyword>
<feature type="compositionally biased region" description="Low complexity" evidence="6">
    <location>
        <begin position="52"/>
        <end position="101"/>
    </location>
</feature>
<evidence type="ECO:0000256" key="5">
    <source>
        <dbReference type="ARBA" id="ARBA00022840"/>
    </source>
</evidence>
<keyword evidence="2" id="KW-0547">Nucleotide-binding</keyword>
<evidence type="ECO:0000259" key="7">
    <source>
        <dbReference type="PROSITE" id="PS51192"/>
    </source>
</evidence>
<dbReference type="PROSITE" id="PS51192">
    <property type="entry name" value="HELICASE_ATP_BIND_1"/>
    <property type="match status" value="1"/>
</dbReference>
<dbReference type="STRING" id="3088.A0A383WDF5"/>
<dbReference type="EC" id="3.6.4.13" evidence="1"/>
<feature type="compositionally biased region" description="Low complexity" evidence="6">
    <location>
        <begin position="676"/>
        <end position="686"/>
    </location>
</feature>
<feature type="domain" description="Helicase C-terminal" evidence="8">
    <location>
        <begin position="457"/>
        <end position="608"/>
    </location>
</feature>
<keyword evidence="5" id="KW-0067">ATP-binding</keyword>
<dbReference type="InterPro" id="IPR014001">
    <property type="entry name" value="Helicase_ATP-bd"/>
</dbReference>
<feature type="region of interest" description="Disordered" evidence="6">
    <location>
        <begin position="35"/>
        <end position="137"/>
    </location>
</feature>